<feature type="domain" description="Transposase IS204/IS1001/IS1096/IS1165 DDE" evidence="1">
    <location>
        <begin position="77"/>
        <end position="111"/>
    </location>
</feature>
<dbReference type="RefSeq" id="WP_168771622.1">
    <property type="nucleotide sequence ID" value="NZ_JALP01000085.1"/>
</dbReference>
<feature type="domain" description="Transposase IS204/IS1001/IS1096/IS1165 helix-turn-helix" evidence="2">
    <location>
        <begin position="26"/>
        <end position="64"/>
    </location>
</feature>
<dbReference type="InterPro" id="IPR047951">
    <property type="entry name" value="Transpos_ISL3"/>
</dbReference>
<reference evidence="3 4" key="1">
    <citation type="submission" date="2014-01" db="EMBL/GenBank/DDBJ databases">
        <title>Draft genome sequencing of Bacillus alcalophilus CGMCC 1.3604.</title>
        <authorList>
            <person name="Yang J."/>
            <person name="Diao L."/>
            <person name="Yang S."/>
        </authorList>
    </citation>
    <scope>NUCLEOTIDE SEQUENCE [LARGE SCALE GENOMIC DNA]</scope>
    <source>
        <strain evidence="3 4">CGMCC 1.3604</strain>
    </source>
</reference>
<gene>
    <name evidence="3" type="ORF">AJ85_06515</name>
</gene>
<comment type="caution">
    <text evidence="3">The sequence shown here is derived from an EMBL/GenBank/DDBJ whole genome shotgun (WGS) entry which is preliminary data.</text>
</comment>
<evidence type="ECO:0000259" key="2">
    <source>
        <dbReference type="Pfam" id="PF13542"/>
    </source>
</evidence>
<protein>
    <recommendedName>
        <fullName evidence="5">Transposase</fullName>
    </recommendedName>
</protein>
<dbReference type="EMBL" id="JALP01000085">
    <property type="protein sequence ID" value="THG91180.1"/>
    <property type="molecule type" value="Genomic_DNA"/>
</dbReference>
<name>A0A4S4K1W6_ALKAL</name>
<evidence type="ECO:0008006" key="5">
    <source>
        <dbReference type="Google" id="ProtNLM"/>
    </source>
</evidence>
<dbReference type="PANTHER" id="PTHR33498">
    <property type="entry name" value="TRANSPOSASE FOR INSERTION SEQUENCE ELEMENT IS1557"/>
    <property type="match status" value="1"/>
</dbReference>
<dbReference type="PANTHER" id="PTHR33498:SF1">
    <property type="entry name" value="TRANSPOSASE FOR INSERTION SEQUENCE ELEMENT IS1557"/>
    <property type="match status" value="1"/>
</dbReference>
<accession>A0A4S4K1W6</accession>
<dbReference type="Pfam" id="PF13542">
    <property type="entry name" value="HTH_Tnp_ISL3"/>
    <property type="match status" value="1"/>
</dbReference>
<dbReference type="InterPro" id="IPR032877">
    <property type="entry name" value="Transposase_HTH"/>
</dbReference>
<proteinExistence type="predicted"/>
<dbReference type="Pfam" id="PF01610">
    <property type="entry name" value="DDE_Tnp_ISL3"/>
    <property type="match status" value="1"/>
</dbReference>
<sequence>MVPRQRCKECGFTFSYDYGLELVRSSTESFRRQIVKHCQGRSIKDVSCDYNLPYTTVKRWFYLYAANQLAEESANQICVDEFALRKGHNYATSVLNVDTGRILAIVRHRKLRSD</sequence>
<evidence type="ECO:0000259" key="1">
    <source>
        <dbReference type="Pfam" id="PF01610"/>
    </source>
</evidence>
<evidence type="ECO:0000313" key="4">
    <source>
        <dbReference type="Proteomes" id="UP000297014"/>
    </source>
</evidence>
<dbReference type="InterPro" id="IPR002560">
    <property type="entry name" value="Transposase_DDE"/>
</dbReference>
<dbReference type="Proteomes" id="UP000297014">
    <property type="component" value="Unassembled WGS sequence"/>
</dbReference>
<evidence type="ECO:0000313" key="3">
    <source>
        <dbReference type="EMBL" id="THG91180.1"/>
    </source>
</evidence>
<dbReference type="AlphaFoldDB" id="A0A4S4K1W6"/>
<organism evidence="3 4">
    <name type="scientific">Alkalihalobacillus alcalophilus ATCC 27647 = CGMCC 1.3604</name>
    <dbReference type="NCBI Taxonomy" id="1218173"/>
    <lineage>
        <taxon>Bacteria</taxon>
        <taxon>Bacillati</taxon>
        <taxon>Bacillota</taxon>
        <taxon>Bacilli</taxon>
        <taxon>Bacillales</taxon>
        <taxon>Bacillaceae</taxon>
        <taxon>Alkalihalobacillus</taxon>
    </lineage>
</organism>